<dbReference type="PROSITE" id="PS00221">
    <property type="entry name" value="MIP"/>
    <property type="match status" value="1"/>
</dbReference>
<evidence type="ECO:0000256" key="7">
    <source>
        <dbReference type="ARBA" id="ARBA00023136"/>
    </source>
</evidence>
<dbReference type="PATRIC" id="fig|1423719.4.peg.908"/>
<dbReference type="EMBL" id="AZDI01000003">
    <property type="protein sequence ID" value="KRK45932.1"/>
    <property type="molecule type" value="Genomic_DNA"/>
</dbReference>
<evidence type="ECO:0000256" key="5">
    <source>
        <dbReference type="ARBA" id="ARBA00022692"/>
    </source>
</evidence>
<dbReference type="RefSeq" id="WP_057973962.1">
    <property type="nucleotide sequence ID" value="NZ_AZDI01000003.1"/>
</dbReference>
<sequence>MNYKNYIAEFIGTFFLVLIGTGAVTIGNGSPVAIALAFGLAIVLMAYAIGPVSGGHMNPAVSLAMYINKRMSLTDMFGYWFSQVLGAIVASSVVKMIIASMTDTSKVPDGFGSNSYATISGGMAFFVEALFSFLFILVILMVTSEKFGNSNIAGFVIGLTLTVLIFVGLPLTGVSVNPARSIGPALYAAGDALSQLWVFILAPLVGGALAAFAAKYIFNSEEA</sequence>
<feature type="transmembrane region" description="Helical" evidence="9">
    <location>
        <begin position="7"/>
        <end position="26"/>
    </location>
</feature>
<evidence type="ECO:0000313" key="10">
    <source>
        <dbReference type="EMBL" id="KRK45932.1"/>
    </source>
</evidence>
<comment type="subcellular location">
    <subcellularLocation>
        <location evidence="1">Cell membrane</location>
        <topology evidence="1">Multi-pass membrane protein</topology>
    </subcellularLocation>
</comment>
<keyword evidence="7 9" id="KW-0472">Membrane</keyword>
<dbReference type="GO" id="GO:0015250">
    <property type="term" value="F:water channel activity"/>
    <property type="evidence" value="ECO:0007669"/>
    <property type="project" value="TreeGrafter"/>
</dbReference>
<comment type="caution">
    <text evidence="10">The sequence shown here is derived from an EMBL/GenBank/DDBJ whole genome shotgun (WGS) entry which is preliminary data.</text>
</comment>
<dbReference type="PRINTS" id="PR00783">
    <property type="entry name" value="MINTRINSICP"/>
</dbReference>
<feature type="transmembrane region" description="Helical" evidence="9">
    <location>
        <begin position="76"/>
        <end position="98"/>
    </location>
</feature>
<feature type="transmembrane region" description="Helical" evidence="9">
    <location>
        <begin position="196"/>
        <end position="218"/>
    </location>
</feature>
<evidence type="ECO:0000256" key="3">
    <source>
        <dbReference type="ARBA" id="ARBA00022448"/>
    </source>
</evidence>
<evidence type="ECO:0000256" key="8">
    <source>
        <dbReference type="RuleBase" id="RU000477"/>
    </source>
</evidence>
<dbReference type="InterPro" id="IPR034294">
    <property type="entry name" value="Aquaporin_transptr"/>
</dbReference>
<evidence type="ECO:0000256" key="4">
    <source>
        <dbReference type="ARBA" id="ARBA00022475"/>
    </source>
</evidence>
<dbReference type="Gene3D" id="1.20.1080.10">
    <property type="entry name" value="Glycerol uptake facilitator protein"/>
    <property type="match status" value="1"/>
</dbReference>
<evidence type="ECO:0008006" key="12">
    <source>
        <dbReference type="Google" id="ProtNLM"/>
    </source>
</evidence>
<evidence type="ECO:0000256" key="9">
    <source>
        <dbReference type="SAM" id="Phobius"/>
    </source>
</evidence>
<feature type="transmembrane region" description="Helical" evidence="9">
    <location>
        <begin position="32"/>
        <end position="55"/>
    </location>
</feature>
<protein>
    <recommendedName>
        <fullName evidence="12">Aquaporin Z</fullName>
    </recommendedName>
</protein>
<dbReference type="SUPFAM" id="SSF81338">
    <property type="entry name" value="Aquaporin-like"/>
    <property type="match status" value="1"/>
</dbReference>
<dbReference type="STRING" id="1423719.FC66_GL000892"/>
<evidence type="ECO:0000313" key="11">
    <source>
        <dbReference type="Proteomes" id="UP000051450"/>
    </source>
</evidence>
<comment type="similarity">
    <text evidence="2 8">Belongs to the MIP/aquaporin (TC 1.A.8) family.</text>
</comment>
<feature type="transmembrane region" description="Helical" evidence="9">
    <location>
        <begin position="118"/>
        <end position="140"/>
    </location>
</feature>
<dbReference type="GO" id="GO:0005886">
    <property type="term" value="C:plasma membrane"/>
    <property type="evidence" value="ECO:0007669"/>
    <property type="project" value="UniProtKB-SubCell"/>
</dbReference>
<dbReference type="InterPro" id="IPR022357">
    <property type="entry name" value="MIP_CS"/>
</dbReference>
<dbReference type="Proteomes" id="UP000051450">
    <property type="component" value="Unassembled WGS sequence"/>
</dbReference>
<organism evidence="10 11">
    <name type="scientific">Dellaglioa algida DSM 15638</name>
    <dbReference type="NCBI Taxonomy" id="1423719"/>
    <lineage>
        <taxon>Bacteria</taxon>
        <taxon>Bacillati</taxon>
        <taxon>Bacillota</taxon>
        <taxon>Bacilli</taxon>
        <taxon>Lactobacillales</taxon>
        <taxon>Lactobacillaceae</taxon>
        <taxon>Dellaglioa</taxon>
    </lineage>
</organism>
<dbReference type="AlphaFoldDB" id="A0A0R1HHL5"/>
<reference evidence="10 11" key="1">
    <citation type="journal article" date="2015" name="Genome Announc.">
        <title>Expanding the biotechnology potential of lactobacilli through comparative genomics of 213 strains and associated genera.</title>
        <authorList>
            <person name="Sun Z."/>
            <person name="Harris H.M."/>
            <person name="McCann A."/>
            <person name="Guo C."/>
            <person name="Argimon S."/>
            <person name="Zhang W."/>
            <person name="Yang X."/>
            <person name="Jeffery I.B."/>
            <person name="Cooney J.C."/>
            <person name="Kagawa T.F."/>
            <person name="Liu W."/>
            <person name="Song Y."/>
            <person name="Salvetti E."/>
            <person name="Wrobel A."/>
            <person name="Rasinkangas P."/>
            <person name="Parkhill J."/>
            <person name="Rea M.C."/>
            <person name="O'Sullivan O."/>
            <person name="Ritari J."/>
            <person name="Douillard F.P."/>
            <person name="Paul Ross R."/>
            <person name="Yang R."/>
            <person name="Briner A.E."/>
            <person name="Felis G.E."/>
            <person name="de Vos W.M."/>
            <person name="Barrangou R."/>
            <person name="Klaenhammer T.R."/>
            <person name="Caufield P.W."/>
            <person name="Cui Y."/>
            <person name="Zhang H."/>
            <person name="O'Toole P.W."/>
        </authorList>
    </citation>
    <scope>NUCLEOTIDE SEQUENCE [LARGE SCALE GENOMIC DNA]</scope>
    <source>
        <strain evidence="10 11">DSM 15638</strain>
    </source>
</reference>
<keyword evidence="4" id="KW-1003">Cell membrane</keyword>
<evidence type="ECO:0000256" key="6">
    <source>
        <dbReference type="ARBA" id="ARBA00022989"/>
    </source>
</evidence>
<feature type="transmembrane region" description="Helical" evidence="9">
    <location>
        <begin position="152"/>
        <end position="176"/>
    </location>
</feature>
<dbReference type="PANTHER" id="PTHR19139:SF199">
    <property type="entry name" value="MIP17260P"/>
    <property type="match status" value="1"/>
</dbReference>
<dbReference type="InterPro" id="IPR000425">
    <property type="entry name" value="MIP"/>
</dbReference>
<keyword evidence="3 8" id="KW-0813">Transport</keyword>
<evidence type="ECO:0000256" key="2">
    <source>
        <dbReference type="ARBA" id="ARBA00006175"/>
    </source>
</evidence>
<dbReference type="OrthoDB" id="9807293at2"/>
<keyword evidence="11" id="KW-1185">Reference proteome</keyword>
<keyword evidence="6 9" id="KW-1133">Transmembrane helix</keyword>
<proteinExistence type="inferred from homology"/>
<accession>A0A0R1HHL5</accession>
<gene>
    <name evidence="10" type="ORF">FC66_GL000892</name>
</gene>
<name>A0A0R1HHL5_9LACO</name>
<dbReference type="PANTHER" id="PTHR19139">
    <property type="entry name" value="AQUAPORIN TRANSPORTER"/>
    <property type="match status" value="1"/>
</dbReference>
<evidence type="ECO:0000256" key="1">
    <source>
        <dbReference type="ARBA" id="ARBA00004651"/>
    </source>
</evidence>
<keyword evidence="5 8" id="KW-0812">Transmembrane</keyword>
<dbReference type="Pfam" id="PF00230">
    <property type="entry name" value="MIP"/>
    <property type="match status" value="1"/>
</dbReference>
<dbReference type="InterPro" id="IPR023271">
    <property type="entry name" value="Aquaporin-like"/>
</dbReference>